<dbReference type="EC" id="1.1.1.95" evidence="2"/>
<dbReference type="Gene3D" id="3.30.70.260">
    <property type="match status" value="1"/>
</dbReference>
<keyword evidence="3 7" id="KW-0560">Oxidoreductase</keyword>
<gene>
    <name evidence="7" type="primary">pdxB_9</name>
    <name evidence="7" type="ORF">SDC9_76459</name>
</gene>
<reference evidence="7" key="1">
    <citation type="submission" date="2019-08" db="EMBL/GenBank/DDBJ databases">
        <authorList>
            <person name="Kucharzyk K."/>
            <person name="Murdoch R.W."/>
            <person name="Higgins S."/>
            <person name="Loffler F."/>
        </authorList>
    </citation>
    <scope>NUCLEOTIDE SEQUENCE</scope>
</reference>
<dbReference type="Gene3D" id="3.40.50.720">
    <property type="entry name" value="NAD(P)-binding Rossmann-like Domain"/>
    <property type="match status" value="2"/>
</dbReference>
<dbReference type="InterPro" id="IPR029753">
    <property type="entry name" value="D-isomer_DH_CS"/>
</dbReference>
<dbReference type="PROSITE" id="PS00671">
    <property type="entry name" value="D_2_HYDROXYACID_DH_3"/>
    <property type="match status" value="1"/>
</dbReference>
<dbReference type="PROSITE" id="PS00065">
    <property type="entry name" value="D_2_HYDROXYACID_DH_1"/>
    <property type="match status" value="1"/>
</dbReference>
<dbReference type="InterPro" id="IPR006139">
    <property type="entry name" value="D-isomer_2_OHA_DH_cat_dom"/>
</dbReference>
<dbReference type="SUPFAM" id="SSF55021">
    <property type="entry name" value="ACT-like"/>
    <property type="match status" value="1"/>
</dbReference>
<evidence type="ECO:0000256" key="3">
    <source>
        <dbReference type="ARBA" id="ARBA00023002"/>
    </source>
</evidence>
<comment type="catalytic activity">
    <reaction evidence="5">
        <text>(2R)-3-phosphoglycerate + NAD(+) = 3-phosphooxypyruvate + NADH + H(+)</text>
        <dbReference type="Rhea" id="RHEA:12641"/>
        <dbReference type="ChEBI" id="CHEBI:15378"/>
        <dbReference type="ChEBI" id="CHEBI:18110"/>
        <dbReference type="ChEBI" id="CHEBI:57540"/>
        <dbReference type="ChEBI" id="CHEBI:57945"/>
        <dbReference type="ChEBI" id="CHEBI:58272"/>
        <dbReference type="EC" id="1.1.1.95"/>
    </reaction>
</comment>
<dbReference type="PANTHER" id="PTHR42938:SF47">
    <property type="entry name" value="HYDROXYPYRUVATE REDUCTASE"/>
    <property type="match status" value="1"/>
</dbReference>
<dbReference type="SUPFAM" id="SSF52283">
    <property type="entry name" value="Formate/glycerate dehydrogenase catalytic domain-like"/>
    <property type="match status" value="1"/>
</dbReference>
<evidence type="ECO:0000256" key="5">
    <source>
        <dbReference type="ARBA" id="ARBA00048731"/>
    </source>
</evidence>
<dbReference type="GO" id="GO:0051287">
    <property type="term" value="F:NAD binding"/>
    <property type="evidence" value="ECO:0007669"/>
    <property type="project" value="InterPro"/>
</dbReference>
<organism evidence="7">
    <name type="scientific">bioreactor metagenome</name>
    <dbReference type="NCBI Taxonomy" id="1076179"/>
    <lineage>
        <taxon>unclassified sequences</taxon>
        <taxon>metagenomes</taxon>
        <taxon>ecological metagenomes</taxon>
    </lineage>
</organism>
<accession>A0A644YNQ2</accession>
<dbReference type="AlphaFoldDB" id="A0A644YNQ2"/>
<dbReference type="PROSITE" id="PS51671">
    <property type="entry name" value="ACT"/>
    <property type="match status" value="1"/>
</dbReference>
<feature type="domain" description="ACT" evidence="6">
    <location>
        <begin position="319"/>
        <end position="388"/>
    </location>
</feature>
<protein>
    <recommendedName>
        <fullName evidence="2">phosphoglycerate dehydrogenase</fullName>
        <ecNumber evidence="2">1.1.1.95</ecNumber>
    </recommendedName>
</protein>
<evidence type="ECO:0000256" key="4">
    <source>
        <dbReference type="ARBA" id="ARBA00023027"/>
    </source>
</evidence>
<name>A0A644YNQ2_9ZZZZ</name>
<dbReference type="SUPFAM" id="SSF51735">
    <property type="entry name" value="NAD(P)-binding Rossmann-fold domains"/>
    <property type="match status" value="1"/>
</dbReference>
<evidence type="ECO:0000256" key="1">
    <source>
        <dbReference type="ARBA" id="ARBA00005216"/>
    </source>
</evidence>
<dbReference type="InterPro" id="IPR036291">
    <property type="entry name" value="NAD(P)-bd_dom_sf"/>
</dbReference>
<dbReference type="InterPro" id="IPR029752">
    <property type="entry name" value="D-isomer_DH_CS1"/>
</dbReference>
<dbReference type="PANTHER" id="PTHR42938">
    <property type="entry name" value="FORMATE DEHYDROGENASE 1"/>
    <property type="match status" value="1"/>
</dbReference>
<dbReference type="EMBL" id="VSSQ01005642">
    <property type="protein sequence ID" value="MPM29917.1"/>
    <property type="molecule type" value="Genomic_DNA"/>
</dbReference>
<dbReference type="GO" id="GO:0004617">
    <property type="term" value="F:phosphoglycerate dehydrogenase activity"/>
    <property type="evidence" value="ECO:0007669"/>
    <property type="project" value="UniProtKB-EC"/>
</dbReference>
<comment type="pathway">
    <text evidence="1">Amino-acid biosynthesis; L-serine biosynthesis; L-serine from 3-phospho-D-glycerate: step 1/3.</text>
</comment>
<evidence type="ECO:0000256" key="2">
    <source>
        <dbReference type="ARBA" id="ARBA00013143"/>
    </source>
</evidence>
<evidence type="ECO:0000259" key="6">
    <source>
        <dbReference type="PROSITE" id="PS51671"/>
    </source>
</evidence>
<dbReference type="Pfam" id="PF00389">
    <property type="entry name" value="2-Hacid_dh"/>
    <property type="match status" value="1"/>
</dbReference>
<dbReference type="InterPro" id="IPR006140">
    <property type="entry name" value="D-isomer_DH_NAD-bd"/>
</dbReference>
<dbReference type="CDD" id="cd04901">
    <property type="entry name" value="ACT_3PGDH"/>
    <property type="match status" value="1"/>
</dbReference>
<dbReference type="InterPro" id="IPR002912">
    <property type="entry name" value="ACT_dom"/>
</dbReference>
<evidence type="ECO:0000313" key="7">
    <source>
        <dbReference type="EMBL" id="MPM29917.1"/>
    </source>
</evidence>
<proteinExistence type="predicted"/>
<keyword evidence="4" id="KW-0520">NAD</keyword>
<comment type="caution">
    <text evidence="7">The sequence shown here is derived from an EMBL/GenBank/DDBJ whole genome shotgun (WGS) entry which is preliminary data.</text>
</comment>
<dbReference type="CDD" id="cd12174">
    <property type="entry name" value="PGDH_like_3"/>
    <property type="match status" value="1"/>
</dbReference>
<sequence length="388" mass="42723">MYHIKTFNKISPVGLNKLDRETYMVSDSEENEDGILVRSAKLLDYQFPRNLLAISRAGVGVNNIPVDRCSENGIAVFSTPGANANAVKELVLCAMLLSSRDVEGASNWVRSQAAAGVDVTTVVEKGKSAFAGPEIYKKTIGVIGLGAIGALVANICLSMGMNVYGYDPFLSVDSALRLDRHIHVVKDVNELYRRADYITAHIHFTEKTYHTIDAAAIANMKRGVRIINLARGEIVDDDAMLPALETGKVSWYVTDFPNNKLLQNKRVIPFPHLGASTPESEQNCAVMAVDELTEYLETGNVRNSVNLPPVDFPRSGVMRMCIIHKNIPAMLANITRLLSKDNINVANMSNKSRDSYAYTVVDLDTRIDRTVIDDVKALKGVIRVRVIE</sequence>
<dbReference type="Pfam" id="PF02826">
    <property type="entry name" value="2-Hacid_dh_C"/>
    <property type="match status" value="1"/>
</dbReference>
<dbReference type="UniPathway" id="UPA00135">
    <property type="reaction ID" value="UER00196"/>
</dbReference>
<dbReference type="InterPro" id="IPR045865">
    <property type="entry name" value="ACT-like_dom_sf"/>
</dbReference>